<proteinExistence type="predicted"/>
<accession>A0A0D8Y3C2</accession>
<name>A0A0D8Y3C2_DICVI</name>
<protein>
    <submittedName>
        <fullName evidence="1">Uncharacterized protein</fullName>
    </submittedName>
</protein>
<dbReference type="AlphaFoldDB" id="A0A0D8Y3C2"/>
<sequence length="86" mass="9986">MVQWHEMNSEEGNVEKMAKSTIGFINIPYGNNIIVLNNWNQCADPAGDQFFSYNTCCENQKHTFLKASKEQKGCKFLNHERMQEEP</sequence>
<dbReference type="EMBL" id="KN716246">
    <property type="protein sequence ID" value="KJH49081.1"/>
    <property type="molecule type" value="Genomic_DNA"/>
</dbReference>
<evidence type="ECO:0000313" key="2">
    <source>
        <dbReference type="Proteomes" id="UP000053766"/>
    </source>
</evidence>
<reference evidence="1 2" key="1">
    <citation type="submission" date="2013-11" db="EMBL/GenBank/DDBJ databases">
        <title>Draft genome of the bovine lungworm Dictyocaulus viviparus.</title>
        <authorList>
            <person name="Mitreva M."/>
        </authorList>
    </citation>
    <scope>NUCLEOTIDE SEQUENCE [LARGE SCALE GENOMIC DNA]</scope>
    <source>
        <strain evidence="1 2">HannoverDv2000</strain>
    </source>
</reference>
<dbReference type="Proteomes" id="UP000053766">
    <property type="component" value="Unassembled WGS sequence"/>
</dbReference>
<evidence type="ECO:0000313" key="1">
    <source>
        <dbReference type="EMBL" id="KJH49081.1"/>
    </source>
</evidence>
<organism evidence="1 2">
    <name type="scientific">Dictyocaulus viviparus</name>
    <name type="common">Bovine lungworm</name>
    <dbReference type="NCBI Taxonomy" id="29172"/>
    <lineage>
        <taxon>Eukaryota</taxon>
        <taxon>Metazoa</taxon>
        <taxon>Ecdysozoa</taxon>
        <taxon>Nematoda</taxon>
        <taxon>Chromadorea</taxon>
        <taxon>Rhabditida</taxon>
        <taxon>Rhabditina</taxon>
        <taxon>Rhabditomorpha</taxon>
        <taxon>Strongyloidea</taxon>
        <taxon>Metastrongylidae</taxon>
        <taxon>Dictyocaulus</taxon>
    </lineage>
</organism>
<keyword evidence="2" id="KW-1185">Reference proteome</keyword>
<reference evidence="2" key="2">
    <citation type="journal article" date="2016" name="Sci. Rep.">
        <title>Dictyocaulus viviparus genome, variome and transcriptome elucidate lungworm biology and support future intervention.</title>
        <authorList>
            <person name="McNulty S.N."/>
            <person name="Strube C."/>
            <person name="Rosa B.A."/>
            <person name="Martin J.C."/>
            <person name="Tyagi R."/>
            <person name="Choi Y.J."/>
            <person name="Wang Q."/>
            <person name="Hallsworth Pepin K."/>
            <person name="Zhang X."/>
            <person name="Ozersky P."/>
            <person name="Wilson R.K."/>
            <person name="Sternberg P.W."/>
            <person name="Gasser R.B."/>
            <person name="Mitreva M."/>
        </authorList>
    </citation>
    <scope>NUCLEOTIDE SEQUENCE [LARGE SCALE GENOMIC DNA]</scope>
    <source>
        <strain evidence="2">HannoverDv2000</strain>
    </source>
</reference>
<gene>
    <name evidence="1" type="ORF">DICVIV_04788</name>
</gene>